<dbReference type="PANTHER" id="PTHR32196">
    <property type="entry name" value="ABC TRANSPORTER PERMEASE PROTEIN YPHD-RELATED-RELATED"/>
    <property type="match status" value="1"/>
</dbReference>
<dbReference type="AlphaFoldDB" id="A0A2P7SL90"/>
<evidence type="ECO:0000256" key="8">
    <source>
        <dbReference type="SAM" id="Phobius"/>
    </source>
</evidence>
<feature type="transmembrane region" description="Helical" evidence="8">
    <location>
        <begin position="185"/>
        <end position="208"/>
    </location>
</feature>
<evidence type="ECO:0000256" key="7">
    <source>
        <dbReference type="ARBA" id="ARBA00023136"/>
    </source>
</evidence>
<dbReference type="InterPro" id="IPR001851">
    <property type="entry name" value="ABC_transp_permease"/>
</dbReference>
<evidence type="ECO:0000256" key="2">
    <source>
        <dbReference type="ARBA" id="ARBA00022448"/>
    </source>
</evidence>
<feature type="transmembrane region" description="Helical" evidence="8">
    <location>
        <begin position="270"/>
        <end position="287"/>
    </location>
</feature>
<dbReference type="GO" id="GO:0022857">
    <property type="term" value="F:transmembrane transporter activity"/>
    <property type="evidence" value="ECO:0007669"/>
    <property type="project" value="InterPro"/>
</dbReference>
<evidence type="ECO:0000256" key="5">
    <source>
        <dbReference type="ARBA" id="ARBA00022692"/>
    </source>
</evidence>
<reference evidence="9 10" key="1">
    <citation type="submission" date="2018-03" db="EMBL/GenBank/DDBJ databases">
        <title>The draft genome of Mesorhizobium sp. 6GN-30.</title>
        <authorList>
            <person name="Liu L."/>
            <person name="Li L."/>
            <person name="Wang T."/>
            <person name="Zhang X."/>
            <person name="Liang L."/>
        </authorList>
    </citation>
    <scope>NUCLEOTIDE SEQUENCE [LARGE SCALE GENOMIC DNA]</scope>
    <source>
        <strain evidence="9 10">6GN30</strain>
    </source>
</reference>
<keyword evidence="10" id="KW-1185">Reference proteome</keyword>
<accession>A0A2P7SL90</accession>
<feature type="transmembrane region" description="Helical" evidence="8">
    <location>
        <begin position="113"/>
        <end position="138"/>
    </location>
</feature>
<keyword evidence="2" id="KW-0813">Transport</keyword>
<evidence type="ECO:0008006" key="11">
    <source>
        <dbReference type="Google" id="ProtNLM"/>
    </source>
</evidence>
<feature type="transmembrane region" description="Helical" evidence="8">
    <location>
        <begin position="59"/>
        <end position="79"/>
    </location>
</feature>
<keyword evidence="3" id="KW-1003">Cell membrane</keyword>
<dbReference type="Proteomes" id="UP000241229">
    <property type="component" value="Unassembled WGS sequence"/>
</dbReference>
<protein>
    <recommendedName>
        <fullName evidence="11">ABC transporter permease</fullName>
    </recommendedName>
</protein>
<comment type="subcellular location">
    <subcellularLocation>
        <location evidence="1">Cell membrane</location>
        <topology evidence="1">Multi-pass membrane protein</topology>
    </subcellularLocation>
</comment>
<feature type="transmembrane region" description="Helical" evidence="8">
    <location>
        <begin position="238"/>
        <end position="258"/>
    </location>
</feature>
<keyword evidence="6 8" id="KW-1133">Transmembrane helix</keyword>
<comment type="caution">
    <text evidence="9">The sequence shown here is derived from an EMBL/GenBank/DDBJ whole genome shotgun (WGS) entry which is preliminary data.</text>
</comment>
<organism evidence="9 10">
    <name type="scientific">Kumtagia ephedrae</name>
    <dbReference type="NCBI Taxonomy" id="2116701"/>
    <lineage>
        <taxon>Bacteria</taxon>
        <taxon>Pseudomonadati</taxon>
        <taxon>Pseudomonadota</taxon>
        <taxon>Alphaproteobacteria</taxon>
        <taxon>Hyphomicrobiales</taxon>
        <taxon>Phyllobacteriaceae</taxon>
        <taxon>Kumtagia</taxon>
    </lineage>
</organism>
<evidence type="ECO:0000313" key="10">
    <source>
        <dbReference type="Proteomes" id="UP000241229"/>
    </source>
</evidence>
<feature type="transmembrane region" description="Helical" evidence="8">
    <location>
        <begin position="145"/>
        <end position="165"/>
    </location>
</feature>
<evidence type="ECO:0000256" key="3">
    <source>
        <dbReference type="ARBA" id="ARBA00022475"/>
    </source>
</evidence>
<dbReference type="PANTHER" id="PTHR32196:SF21">
    <property type="entry name" value="ABC TRANSPORTER PERMEASE PROTEIN YPHD-RELATED"/>
    <property type="match status" value="1"/>
</dbReference>
<evidence type="ECO:0000256" key="6">
    <source>
        <dbReference type="ARBA" id="ARBA00022989"/>
    </source>
</evidence>
<keyword evidence="7 8" id="KW-0472">Membrane</keyword>
<dbReference type="OrthoDB" id="6384190at2"/>
<evidence type="ECO:0000256" key="4">
    <source>
        <dbReference type="ARBA" id="ARBA00022519"/>
    </source>
</evidence>
<feature type="transmembrane region" description="Helical" evidence="8">
    <location>
        <begin position="30"/>
        <end position="47"/>
    </location>
</feature>
<keyword evidence="4" id="KW-0997">Cell inner membrane</keyword>
<keyword evidence="5 8" id="KW-0812">Transmembrane</keyword>
<feature type="transmembrane region" description="Helical" evidence="8">
    <location>
        <begin position="318"/>
        <end position="337"/>
    </location>
</feature>
<evidence type="ECO:0000313" key="9">
    <source>
        <dbReference type="EMBL" id="PSJ63238.1"/>
    </source>
</evidence>
<dbReference type="EMBL" id="PXYK01000005">
    <property type="protein sequence ID" value="PSJ63238.1"/>
    <property type="molecule type" value="Genomic_DNA"/>
</dbReference>
<name>A0A2P7SL90_9HYPH</name>
<evidence type="ECO:0000256" key="1">
    <source>
        <dbReference type="ARBA" id="ARBA00004651"/>
    </source>
</evidence>
<gene>
    <name evidence="9" type="ORF">C7I84_06235</name>
</gene>
<feature type="transmembrane region" description="Helical" evidence="8">
    <location>
        <begin position="86"/>
        <end position="107"/>
    </location>
</feature>
<dbReference type="CDD" id="cd06579">
    <property type="entry name" value="TM_PBP1_transp_AraH_like"/>
    <property type="match status" value="1"/>
</dbReference>
<proteinExistence type="predicted"/>
<dbReference type="Pfam" id="PF02653">
    <property type="entry name" value="BPD_transp_2"/>
    <property type="match status" value="1"/>
</dbReference>
<dbReference type="GO" id="GO:0005886">
    <property type="term" value="C:plasma membrane"/>
    <property type="evidence" value="ECO:0007669"/>
    <property type="project" value="UniProtKB-SubCell"/>
</dbReference>
<sequence>MTAVPPAQLARTAGPSAGMTRFIRPILSEYFVLVLCVLYVAAIYPFVPEIVTWGVWSNILSDMMPLLVVAIGQTFVLIVAGIDLSVTAIISMAAVVGASVMTGNGGYLGGSALAVPVAVLAMLIVGLGIGAINGLSVVKLNMPPFIVTLATRMFVAGAAIWYVTFHSTSSSIAGLPDAFTGFATGSLAGLPYTVIVAGLIAVAAHMLLSRTRYGRWIYAVGANPKAARVSGIPVERTILMTFLISGACASVAAMMYASRMQTGSPIAGENILLDVIGAVVIGGTSLFGGKGKIVWTVFGVLFLLILDTSMKLLGASLFAIYIIKGSVILLAAMMDTLRNRILTER</sequence>